<dbReference type="Pfam" id="PF00059">
    <property type="entry name" value="Lectin_C"/>
    <property type="match status" value="1"/>
</dbReference>
<dbReference type="Proteomes" id="UP000007875">
    <property type="component" value="Unassembled WGS sequence"/>
</dbReference>
<evidence type="ECO:0000313" key="2">
    <source>
        <dbReference type="Ensembl" id="ENSCSAVP00000005870.1"/>
    </source>
</evidence>
<feature type="domain" description="C-type lectin" evidence="1">
    <location>
        <begin position="1"/>
        <end position="93"/>
    </location>
</feature>
<keyword evidence="3" id="KW-1185">Reference proteome</keyword>
<dbReference type="HOGENOM" id="CLU_2372136_0_0_1"/>
<protein>
    <recommendedName>
        <fullName evidence="1">C-type lectin domain-containing protein</fullName>
    </recommendedName>
</protein>
<dbReference type="InterPro" id="IPR016186">
    <property type="entry name" value="C-type_lectin-like/link_sf"/>
</dbReference>
<organism evidence="2 3">
    <name type="scientific">Ciona savignyi</name>
    <name type="common">Pacific transparent sea squirt</name>
    <dbReference type="NCBI Taxonomy" id="51511"/>
    <lineage>
        <taxon>Eukaryota</taxon>
        <taxon>Metazoa</taxon>
        <taxon>Chordata</taxon>
        <taxon>Tunicata</taxon>
        <taxon>Ascidiacea</taxon>
        <taxon>Phlebobranchia</taxon>
        <taxon>Cionidae</taxon>
        <taxon>Ciona</taxon>
    </lineage>
</organism>
<dbReference type="PANTHER" id="PTHR22801:SF63">
    <property type="entry name" value="C-TYPE LECTIN DOMAIN-CONTAINING PROTEIN"/>
    <property type="match status" value="1"/>
</dbReference>
<dbReference type="InterPro" id="IPR050801">
    <property type="entry name" value="Ca-Dep_Lectins_ImmuneDev"/>
</dbReference>
<evidence type="ECO:0000259" key="1">
    <source>
        <dbReference type="PROSITE" id="PS50041"/>
    </source>
</evidence>
<dbReference type="PANTHER" id="PTHR22801">
    <property type="entry name" value="LITHOSTATHINE"/>
    <property type="match status" value="1"/>
</dbReference>
<proteinExistence type="predicted"/>
<accession>H2YKL8</accession>
<dbReference type="Gene3D" id="3.10.100.10">
    <property type="entry name" value="Mannose-Binding Protein A, subunit A"/>
    <property type="match status" value="1"/>
</dbReference>
<dbReference type="SUPFAM" id="SSF56436">
    <property type="entry name" value="C-type lectin-like"/>
    <property type="match status" value="1"/>
</dbReference>
<dbReference type="Ensembl" id="ENSCSAVT00000005945.1">
    <property type="protein sequence ID" value="ENSCSAVP00000005870.1"/>
    <property type="gene ID" value="ENSCSAVG00000003507.1"/>
</dbReference>
<reference evidence="2" key="3">
    <citation type="submission" date="2025-09" db="UniProtKB">
        <authorList>
            <consortium name="Ensembl"/>
        </authorList>
    </citation>
    <scope>IDENTIFICATION</scope>
</reference>
<dbReference type="InParanoid" id="H2YKL8"/>
<dbReference type="PROSITE" id="PS50041">
    <property type="entry name" value="C_TYPE_LECTIN_2"/>
    <property type="match status" value="1"/>
</dbReference>
<dbReference type="AlphaFoldDB" id="H2YKL8"/>
<dbReference type="InterPro" id="IPR001304">
    <property type="entry name" value="C-type_lectin-like"/>
</dbReference>
<evidence type="ECO:0000313" key="3">
    <source>
        <dbReference type="Proteomes" id="UP000007875"/>
    </source>
</evidence>
<reference evidence="2" key="2">
    <citation type="submission" date="2025-08" db="UniProtKB">
        <authorList>
            <consortium name="Ensembl"/>
        </authorList>
    </citation>
    <scope>IDENTIFICATION</scope>
</reference>
<dbReference type="InterPro" id="IPR016187">
    <property type="entry name" value="CTDL_fold"/>
</dbReference>
<name>H2YKL8_CIOSA</name>
<sequence length="95" mass="10611">MRNAETRRLMFNQNFLTRGENYWIGMNDIVNEGTLVWIDGVAQNSSNSNFAPGEPNDIGYIGANADCVRLFSSAVALLMDDIECSRNVFALCEKN</sequence>
<reference evidence="3" key="1">
    <citation type="submission" date="2003-08" db="EMBL/GenBank/DDBJ databases">
        <authorList>
            <person name="Birren B."/>
            <person name="Nusbaum C."/>
            <person name="Abebe A."/>
            <person name="Abouelleil A."/>
            <person name="Adekoya E."/>
            <person name="Ait-zahra M."/>
            <person name="Allen N."/>
            <person name="Allen T."/>
            <person name="An P."/>
            <person name="Anderson M."/>
            <person name="Anderson S."/>
            <person name="Arachchi H."/>
            <person name="Armbruster J."/>
            <person name="Bachantsang P."/>
            <person name="Baldwin J."/>
            <person name="Barry A."/>
            <person name="Bayul T."/>
            <person name="Blitshsteyn B."/>
            <person name="Bloom T."/>
            <person name="Blye J."/>
            <person name="Boguslavskiy L."/>
            <person name="Borowsky M."/>
            <person name="Boukhgalter B."/>
            <person name="Brunache A."/>
            <person name="Butler J."/>
            <person name="Calixte N."/>
            <person name="Calvo S."/>
            <person name="Camarata J."/>
            <person name="Campo K."/>
            <person name="Chang J."/>
            <person name="Cheshatsang Y."/>
            <person name="Citroen M."/>
            <person name="Collymore A."/>
            <person name="Considine T."/>
            <person name="Cook A."/>
            <person name="Cooke P."/>
            <person name="Corum B."/>
            <person name="Cuomo C."/>
            <person name="David R."/>
            <person name="Dawoe T."/>
            <person name="Degray S."/>
            <person name="Dodge S."/>
            <person name="Dooley K."/>
            <person name="Dorje P."/>
            <person name="Dorjee K."/>
            <person name="Dorris L."/>
            <person name="Duffey N."/>
            <person name="Dupes A."/>
            <person name="Elkins T."/>
            <person name="Engels R."/>
            <person name="Erickson J."/>
            <person name="Farina A."/>
            <person name="Faro S."/>
            <person name="Ferreira P."/>
            <person name="Fischer H."/>
            <person name="Fitzgerald M."/>
            <person name="Foley K."/>
            <person name="Gage D."/>
            <person name="Galagan J."/>
            <person name="Gearin G."/>
            <person name="Gnerre S."/>
            <person name="Gnirke A."/>
            <person name="Goyette A."/>
            <person name="Graham J."/>
            <person name="Grandbois E."/>
            <person name="Gyaltsen K."/>
            <person name="Hafez N."/>
            <person name="Hagopian D."/>
            <person name="Hagos B."/>
            <person name="Hall J."/>
            <person name="Hatcher B."/>
            <person name="Heller A."/>
            <person name="Higgins H."/>
            <person name="Honan T."/>
            <person name="Horn A."/>
            <person name="Houde N."/>
            <person name="Hughes L."/>
            <person name="Hulme W."/>
            <person name="Husby E."/>
            <person name="Iliev I."/>
            <person name="Jaffe D."/>
            <person name="Jones C."/>
            <person name="Kamal M."/>
            <person name="Kamat A."/>
            <person name="Kamvysselis M."/>
            <person name="Karlsson E."/>
            <person name="Kells C."/>
            <person name="Kieu A."/>
            <person name="Kisner P."/>
            <person name="Kodira C."/>
            <person name="Kulbokas E."/>
            <person name="Labutti K."/>
            <person name="Lama D."/>
            <person name="Landers T."/>
            <person name="Leger J."/>
            <person name="Levine S."/>
            <person name="Lewis D."/>
            <person name="Lewis T."/>
            <person name="Lindblad-toh K."/>
            <person name="Liu X."/>
            <person name="Lokyitsang T."/>
            <person name="Lokyitsang Y."/>
            <person name="Lucien O."/>
            <person name="Lui A."/>
            <person name="Ma L.J."/>
            <person name="Mabbitt R."/>
            <person name="Macdonald J."/>
            <person name="Maclean C."/>
            <person name="Major J."/>
            <person name="Manning J."/>
            <person name="Marabella R."/>
            <person name="Maru K."/>
            <person name="Matthews C."/>
            <person name="Mauceli E."/>
            <person name="Mccarthy M."/>
            <person name="Mcdonough S."/>
            <person name="Mcghee T."/>
            <person name="Meldrim J."/>
            <person name="Meneus L."/>
            <person name="Mesirov J."/>
            <person name="Mihalev A."/>
            <person name="Mihova T."/>
            <person name="Mikkelsen T."/>
            <person name="Mlenga V."/>
            <person name="Moru K."/>
            <person name="Mozes J."/>
            <person name="Mulrain L."/>
            <person name="Munson G."/>
            <person name="Naylor J."/>
            <person name="Newes C."/>
            <person name="Nguyen C."/>
            <person name="Nguyen N."/>
            <person name="Nguyen T."/>
            <person name="Nicol R."/>
            <person name="Nielsen C."/>
            <person name="Nizzari M."/>
            <person name="Norbu C."/>
            <person name="Norbu N."/>
            <person name="O'donnell P."/>
            <person name="Okoawo O."/>
            <person name="O'leary S."/>
            <person name="Omotosho B."/>
            <person name="O'neill K."/>
            <person name="Osman S."/>
            <person name="Parker S."/>
            <person name="Perrin D."/>
            <person name="Phunkhang P."/>
            <person name="Piqani B."/>
            <person name="Purcell S."/>
            <person name="Rachupka T."/>
            <person name="Ramasamy U."/>
            <person name="Rameau R."/>
            <person name="Ray V."/>
            <person name="Raymond C."/>
            <person name="Retta R."/>
            <person name="Richardson S."/>
            <person name="Rise C."/>
            <person name="Rodriguez J."/>
            <person name="Rogers J."/>
            <person name="Rogov P."/>
            <person name="Rutman M."/>
            <person name="Schupbach R."/>
            <person name="Seaman C."/>
            <person name="Settipalli S."/>
            <person name="Sharpe T."/>
            <person name="Sheridan J."/>
            <person name="Sherpa N."/>
            <person name="Shi J."/>
            <person name="Smirnov S."/>
            <person name="Smith C."/>
            <person name="Sougnez C."/>
            <person name="Spencer B."/>
            <person name="Stalker J."/>
            <person name="Stange-thomann N."/>
            <person name="Stavropoulos S."/>
            <person name="Stetson K."/>
            <person name="Stone C."/>
            <person name="Stone S."/>
            <person name="Stubbs M."/>
            <person name="Talamas J."/>
            <person name="Tchuinga P."/>
            <person name="Tenzing P."/>
            <person name="Tesfaye S."/>
            <person name="Theodore J."/>
            <person name="Thoulutsang Y."/>
            <person name="Topham K."/>
            <person name="Towey S."/>
            <person name="Tsamla T."/>
            <person name="Tsomo N."/>
            <person name="Vallee D."/>
            <person name="Vassiliev H."/>
            <person name="Venkataraman V."/>
            <person name="Vinson J."/>
            <person name="Vo A."/>
            <person name="Wade C."/>
            <person name="Wang S."/>
            <person name="Wangchuk T."/>
            <person name="Wangdi T."/>
            <person name="Whittaker C."/>
            <person name="Wilkinson J."/>
            <person name="Wu Y."/>
            <person name="Wyman D."/>
            <person name="Yadav S."/>
            <person name="Yang S."/>
            <person name="Yang X."/>
            <person name="Yeager S."/>
            <person name="Yee E."/>
            <person name="Young G."/>
            <person name="Zainoun J."/>
            <person name="Zembeck L."/>
            <person name="Zimmer A."/>
            <person name="Zody M."/>
            <person name="Lander E."/>
        </authorList>
    </citation>
    <scope>NUCLEOTIDE SEQUENCE [LARGE SCALE GENOMIC DNA]</scope>
</reference>